<dbReference type="PANTHER" id="PTHR11727:SF7">
    <property type="entry name" value="DIMETHYLADENOSINE TRANSFERASE-RELATED"/>
    <property type="match status" value="1"/>
</dbReference>
<evidence type="ECO:0000259" key="10">
    <source>
        <dbReference type="SMART" id="SM00650"/>
    </source>
</evidence>
<dbReference type="SUPFAM" id="SSF53335">
    <property type="entry name" value="S-adenosyl-L-methionine-dependent methyltransferases"/>
    <property type="match status" value="1"/>
</dbReference>
<evidence type="ECO:0000256" key="3">
    <source>
        <dbReference type="ARBA" id="ARBA00022679"/>
    </source>
</evidence>
<dbReference type="PANTHER" id="PTHR11727">
    <property type="entry name" value="DIMETHYLADENOSINE TRANSFERASE"/>
    <property type="match status" value="1"/>
</dbReference>
<evidence type="ECO:0000256" key="9">
    <source>
        <dbReference type="SAM" id="MobiDB-lite"/>
    </source>
</evidence>
<dbReference type="CDD" id="cd02440">
    <property type="entry name" value="AdoMet_MTases"/>
    <property type="match status" value="1"/>
</dbReference>
<keyword evidence="5 8" id="KW-0694">RNA-binding</keyword>
<dbReference type="AlphaFoldDB" id="A0AB39HXU1"/>
<accession>A0AB39HXU1</accession>
<dbReference type="Gene3D" id="1.10.8.100">
    <property type="entry name" value="Ribosomal RNA adenine dimethylase-like, domain 2"/>
    <property type="match status" value="1"/>
</dbReference>
<dbReference type="InterPro" id="IPR020596">
    <property type="entry name" value="rRNA_Ade_Mease_Trfase_CS"/>
</dbReference>
<name>A0AB39HXU1_9BACI</name>
<feature type="compositionally biased region" description="Basic residues" evidence="9">
    <location>
        <begin position="1"/>
        <end position="14"/>
    </location>
</feature>
<feature type="binding site" evidence="8">
    <location>
        <position position="113"/>
    </location>
    <ligand>
        <name>S-adenosyl-L-methionine</name>
        <dbReference type="ChEBI" id="CHEBI:59789"/>
    </ligand>
</feature>
<dbReference type="GO" id="GO:0000179">
    <property type="term" value="F:rRNA (adenine-N6,N6-)-dimethyltransferase activity"/>
    <property type="evidence" value="ECO:0007669"/>
    <property type="project" value="UniProtKB-UniRule"/>
</dbReference>
<dbReference type="InterPro" id="IPR020598">
    <property type="entry name" value="rRNA_Ade_methylase_Trfase_N"/>
</dbReference>
<protein>
    <recommendedName>
        <fullName evidence="1">rRNA adenine N-6-methyltransferase</fullName>
    </recommendedName>
    <alternativeName>
        <fullName evidence="7">Erythromycin resistance protein</fullName>
    </alternativeName>
    <alternativeName>
        <fullName evidence="6">Macrolide-lincosamide-streptogramin B resistance protein</fullName>
    </alternativeName>
</protein>
<organism evidence="11">
    <name type="scientific">Ornithinibacillus sp. 4-3</name>
    <dbReference type="NCBI Taxonomy" id="3231488"/>
    <lineage>
        <taxon>Bacteria</taxon>
        <taxon>Bacillati</taxon>
        <taxon>Bacillota</taxon>
        <taxon>Bacilli</taxon>
        <taxon>Bacillales</taxon>
        <taxon>Bacillaceae</taxon>
        <taxon>Ornithinibacillus</taxon>
    </lineage>
</organism>
<evidence type="ECO:0000256" key="7">
    <source>
        <dbReference type="ARBA" id="ARBA00030809"/>
    </source>
</evidence>
<evidence type="ECO:0000256" key="2">
    <source>
        <dbReference type="ARBA" id="ARBA00022603"/>
    </source>
</evidence>
<evidence type="ECO:0000256" key="5">
    <source>
        <dbReference type="ARBA" id="ARBA00022884"/>
    </source>
</evidence>
<proteinExistence type="inferred from homology"/>
<reference evidence="11" key="1">
    <citation type="submission" date="2024-07" db="EMBL/GenBank/DDBJ databases">
        <title>Halotolerant mesophilic bacterium Ornithinibacillus sp. 4-3, sp. nov., isolated from soil.</title>
        <authorList>
            <person name="Sidarenka A.V."/>
            <person name="Guliayeva D.E."/>
            <person name="Leanovich S.I."/>
            <person name="Hileuskaya K.S."/>
            <person name="Akhremchuk A.E."/>
            <person name="Sikolenko M.A."/>
            <person name="Valentovich L.N."/>
        </authorList>
    </citation>
    <scope>NUCLEOTIDE SEQUENCE</scope>
    <source>
        <strain evidence="11">4-3</strain>
    </source>
</reference>
<dbReference type="EMBL" id="CP162599">
    <property type="protein sequence ID" value="XDK34558.1"/>
    <property type="molecule type" value="Genomic_DNA"/>
</dbReference>
<evidence type="ECO:0000313" key="11">
    <source>
        <dbReference type="EMBL" id="XDK34558.1"/>
    </source>
</evidence>
<dbReference type="PROSITE" id="PS01131">
    <property type="entry name" value="RRNA_A_DIMETH"/>
    <property type="match status" value="1"/>
</dbReference>
<dbReference type="RefSeq" id="WP_368655228.1">
    <property type="nucleotide sequence ID" value="NZ_CP162599.1"/>
</dbReference>
<feature type="binding site" evidence="8">
    <location>
        <position position="26"/>
    </location>
    <ligand>
        <name>S-adenosyl-L-methionine</name>
        <dbReference type="ChEBI" id="CHEBI:59789"/>
    </ligand>
</feature>
<dbReference type="GO" id="GO:0003723">
    <property type="term" value="F:RNA binding"/>
    <property type="evidence" value="ECO:0007669"/>
    <property type="project" value="UniProtKB-UniRule"/>
</dbReference>
<dbReference type="Pfam" id="PF00398">
    <property type="entry name" value="RrnaAD"/>
    <property type="match status" value="1"/>
</dbReference>
<keyword evidence="3 8" id="KW-0808">Transferase</keyword>
<keyword evidence="4 8" id="KW-0949">S-adenosyl-L-methionine</keyword>
<dbReference type="Gene3D" id="3.40.50.150">
    <property type="entry name" value="Vaccinia Virus protein VP39"/>
    <property type="match status" value="1"/>
</dbReference>
<dbReference type="InterPro" id="IPR029063">
    <property type="entry name" value="SAM-dependent_MTases_sf"/>
</dbReference>
<gene>
    <name evidence="11" type="primary">erm</name>
    <name evidence="11" type="ORF">AB4Y30_13430</name>
</gene>
<dbReference type="SMART" id="SM00650">
    <property type="entry name" value="rADc"/>
    <property type="match status" value="1"/>
</dbReference>
<evidence type="ECO:0000256" key="6">
    <source>
        <dbReference type="ARBA" id="ARBA00029941"/>
    </source>
</evidence>
<feature type="binding site" evidence="8">
    <location>
        <position position="72"/>
    </location>
    <ligand>
        <name>S-adenosyl-L-methionine</name>
        <dbReference type="ChEBI" id="CHEBI:59789"/>
    </ligand>
</feature>
<dbReference type="PROSITE" id="PS51689">
    <property type="entry name" value="SAM_RNA_A_N6_MT"/>
    <property type="match status" value="1"/>
</dbReference>
<feature type="domain" description="Ribosomal RNA adenine methylase transferase N-terminal" evidence="10">
    <location>
        <begin position="31"/>
        <end position="196"/>
    </location>
</feature>
<keyword evidence="2 8" id="KW-0489">Methyltransferase</keyword>
<feature type="binding site" evidence="8">
    <location>
        <position position="51"/>
    </location>
    <ligand>
        <name>S-adenosyl-L-methionine</name>
        <dbReference type="ChEBI" id="CHEBI:59789"/>
    </ligand>
</feature>
<evidence type="ECO:0000256" key="8">
    <source>
        <dbReference type="PROSITE-ProRule" id="PRU01026"/>
    </source>
</evidence>
<dbReference type="InterPro" id="IPR001737">
    <property type="entry name" value="KsgA/Erm"/>
</dbReference>
<dbReference type="NCBIfam" id="NF000499">
    <property type="entry name" value="Erm23S_rRNA_broad"/>
    <property type="match status" value="1"/>
</dbReference>
<evidence type="ECO:0000256" key="4">
    <source>
        <dbReference type="ARBA" id="ARBA00022691"/>
    </source>
</evidence>
<feature type="binding site" evidence="8">
    <location>
        <position position="97"/>
    </location>
    <ligand>
        <name>S-adenosyl-L-methionine</name>
        <dbReference type="ChEBI" id="CHEBI:59789"/>
    </ligand>
</feature>
<comment type="similarity">
    <text evidence="8">Belongs to the class I-like SAM-binding methyltransferase superfamily. rRNA adenine N(6)-methyltransferase family.</text>
</comment>
<evidence type="ECO:0000256" key="1">
    <source>
        <dbReference type="ARBA" id="ARBA00016505"/>
    </source>
</evidence>
<feature type="region of interest" description="Disordered" evidence="9">
    <location>
        <begin position="1"/>
        <end position="23"/>
    </location>
</feature>
<dbReference type="InterPro" id="IPR023165">
    <property type="entry name" value="rRNA_Ade_diMease-like_C"/>
</dbReference>
<sequence>MQTKRNKRMKKINHGKPPNFSGQHLMHNKRLVHEIIDQAKINTDDLVLDLGAGKGALTAVLNKKAKHVLAVEYDNKFVEILKQKLGDDPNTKIIHQDILKIHLPKQPFIVVSNIPYSITTPIMKMLLNKPSNSFQRGVIVMEKGAAKRFTSHFVKDSYVLAWRMWFDIRYVKGISRNNFSPPPKVDSAIITINRKSKPLVPINDYLTFWGLIDFALKNPQSPIDFALRGVFTPTQIKHLKRNLRINHESPVATLSEQQWEGIFETMIKHVPKFRWPKINQAKIKHF</sequence>
<feature type="binding site" evidence="8">
    <location>
        <position position="24"/>
    </location>
    <ligand>
        <name>S-adenosyl-L-methionine</name>
        <dbReference type="ChEBI" id="CHEBI:59789"/>
    </ligand>
</feature>